<dbReference type="Proteomes" id="UP000182800">
    <property type="component" value="Unassembled WGS sequence"/>
</dbReference>
<dbReference type="InterPro" id="IPR050679">
    <property type="entry name" value="Bact_HTH_transcr_reg"/>
</dbReference>
<dbReference type="GO" id="GO:0003677">
    <property type="term" value="F:DNA binding"/>
    <property type="evidence" value="ECO:0007669"/>
    <property type="project" value="UniProtKB-KW"/>
</dbReference>
<keyword evidence="2" id="KW-0238">DNA-binding</keyword>
<name>A0A0P8BRH3_9HYPH</name>
<dbReference type="InterPro" id="IPR028978">
    <property type="entry name" value="Chorismate_lyase_/UTRA_dom_sf"/>
</dbReference>
<evidence type="ECO:0000313" key="9">
    <source>
        <dbReference type="Proteomes" id="UP000182800"/>
    </source>
</evidence>
<evidence type="ECO:0000313" key="7">
    <source>
        <dbReference type="EMBL" id="SCC78785.1"/>
    </source>
</evidence>
<evidence type="ECO:0000313" key="6">
    <source>
        <dbReference type="EMBL" id="KPQ12159.1"/>
    </source>
</evidence>
<reference evidence="7 9" key="2">
    <citation type="submission" date="2016-08" db="EMBL/GenBank/DDBJ databases">
        <authorList>
            <person name="Varghese N."/>
            <person name="Submissions Spin"/>
        </authorList>
    </citation>
    <scope>NUCLEOTIDE SEQUENCE [LARGE SCALE GENOMIC DNA]</scope>
    <source>
        <strain evidence="7 9">HL-109</strain>
    </source>
</reference>
<dbReference type="STRING" id="1653334.GA0071312_0491"/>
<dbReference type="EMBL" id="LJSX01000003">
    <property type="protein sequence ID" value="KPQ12159.1"/>
    <property type="molecule type" value="Genomic_DNA"/>
</dbReference>
<dbReference type="PROSITE" id="PS50949">
    <property type="entry name" value="HTH_GNTR"/>
    <property type="match status" value="1"/>
</dbReference>
<keyword evidence="1" id="KW-0805">Transcription regulation</keyword>
<dbReference type="InterPro" id="IPR011663">
    <property type="entry name" value="UTRA"/>
</dbReference>
<evidence type="ECO:0000256" key="3">
    <source>
        <dbReference type="ARBA" id="ARBA00023163"/>
    </source>
</evidence>
<dbReference type="EMBL" id="FMBM01000001">
    <property type="protein sequence ID" value="SCC78785.1"/>
    <property type="molecule type" value="Genomic_DNA"/>
</dbReference>
<dbReference type="SMART" id="SM00866">
    <property type="entry name" value="UTRA"/>
    <property type="match status" value="1"/>
</dbReference>
<dbReference type="PANTHER" id="PTHR44846">
    <property type="entry name" value="MANNOSYL-D-GLYCERATE TRANSPORT/METABOLISM SYSTEM REPRESSOR MNGR-RELATED"/>
    <property type="match status" value="1"/>
</dbReference>
<dbReference type="PANTHER" id="PTHR44846:SF16">
    <property type="entry name" value="TRANSCRIPTIONAL REGULATOR PHNF-RELATED"/>
    <property type="match status" value="1"/>
</dbReference>
<keyword evidence="3" id="KW-0804">Transcription</keyword>
<feature type="compositionally biased region" description="Basic and acidic residues" evidence="4">
    <location>
        <begin position="1"/>
        <end position="11"/>
    </location>
</feature>
<dbReference type="AlphaFoldDB" id="A0A0P8BRH3"/>
<dbReference type="InterPro" id="IPR036390">
    <property type="entry name" value="WH_DNA-bd_sf"/>
</dbReference>
<dbReference type="CDD" id="cd07377">
    <property type="entry name" value="WHTH_GntR"/>
    <property type="match status" value="1"/>
</dbReference>
<dbReference type="Gene3D" id="1.10.10.10">
    <property type="entry name" value="Winged helix-like DNA-binding domain superfamily/Winged helix DNA-binding domain"/>
    <property type="match status" value="1"/>
</dbReference>
<dbReference type="Proteomes" id="UP000050497">
    <property type="component" value="Unassembled WGS sequence"/>
</dbReference>
<sequence length="256" mass="28135">MRSDEVMRSDETDPPSLPDLAPGHPRRSATTWQAIRDDVLARIRSRAWPPGELIPHEAELAAQYGCARSTVNRALREVAATGLIDRRRKAGTRVALNPLRRATLHIPVIRQEIEARGARYDYALISRNHVVAPLAVRSRMGLPPQARLLHVRALHLADGSPHAYEDRWVNPQAVPEILEVDLTQISANAWLVQNVPYTRGELTLGAASADADCAACLRCAPGAPIFTMERVTWIGDAPVTLVTQSHPPGYIITTAI</sequence>
<evidence type="ECO:0000256" key="1">
    <source>
        <dbReference type="ARBA" id="ARBA00023015"/>
    </source>
</evidence>
<reference evidence="6 8" key="1">
    <citation type="submission" date="2015-09" db="EMBL/GenBank/DDBJ databases">
        <title>Identification and resolution of microdiversity through metagenomic sequencing of parallel consortia.</title>
        <authorList>
            <person name="Nelson W.C."/>
            <person name="Romine M.F."/>
            <person name="Lindemann S.R."/>
        </authorList>
    </citation>
    <scope>NUCLEOTIDE SEQUENCE [LARGE SCALE GENOMIC DNA]</scope>
    <source>
        <strain evidence="6">HL-109</strain>
    </source>
</reference>
<proteinExistence type="predicted"/>
<feature type="domain" description="HTH gntR-type" evidence="5">
    <location>
        <begin position="29"/>
        <end position="97"/>
    </location>
</feature>
<feature type="region of interest" description="Disordered" evidence="4">
    <location>
        <begin position="1"/>
        <end position="28"/>
    </location>
</feature>
<evidence type="ECO:0000259" key="5">
    <source>
        <dbReference type="PROSITE" id="PS50949"/>
    </source>
</evidence>
<evidence type="ECO:0000256" key="4">
    <source>
        <dbReference type="SAM" id="MobiDB-lite"/>
    </source>
</evidence>
<dbReference type="Pfam" id="PF00392">
    <property type="entry name" value="GntR"/>
    <property type="match status" value="1"/>
</dbReference>
<comment type="caution">
    <text evidence="6">The sequence shown here is derived from an EMBL/GenBank/DDBJ whole genome shotgun (WGS) entry which is preliminary data.</text>
</comment>
<dbReference type="SUPFAM" id="SSF46785">
    <property type="entry name" value="Winged helix' DNA-binding domain"/>
    <property type="match status" value="1"/>
</dbReference>
<evidence type="ECO:0000256" key="2">
    <source>
        <dbReference type="ARBA" id="ARBA00023125"/>
    </source>
</evidence>
<dbReference type="GO" id="GO:0003700">
    <property type="term" value="F:DNA-binding transcription factor activity"/>
    <property type="evidence" value="ECO:0007669"/>
    <property type="project" value="InterPro"/>
</dbReference>
<gene>
    <name evidence="6" type="primary">hutC</name>
    <name evidence="7" type="ORF">GA0071312_0491</name>
    <name evidence="6" type="ORF">HLUCCO17_03075</name>
</gene>
<dbReference type="InterPro" id="IPR036388">
    <property type="entry name" value="WH-like_DNA-bd_sf"/>
</dbReference>
<evidence type="ECO:0000313" key="8">
    <source>
        <dbReference type="Proteomes" id="UP000050497"/>
    </source>
</evidence>
<dbReference type="PATRIC" id="fig|1653334.4.peg.3217"/>
<accession>A0A0P8BRH3</accession>
<dbReference type="Gene3D" id="3.40.1410.10">
    <property type="entry name" value="Chorismate lyase-like"/>
    <property type="match status" value="1"/>
</dbReference>
<dbReference type="SUPFAM" id="SSF64288">
    <property type="entry name" value="Chorismate lyase-like"/>
    <property type="match status" value="1"/>
</dbReference>
<dbReference type="Pfam" id="PF07702">
    <property type="entry name" value="UTRA"/>
    <property type="match status" value="1"/>
</dbReference>
<dbReference type="InterPro" id="IPR000524">
    <property type="entry name" value="Tscrpt_reg_HTH_GntR"/>
</dbReference>
<protein>
    <submittedName>
        <fullName evidence="7">Transcriptional regulator, GntR family</fullName>
    </submittedName>
    <submittedName>
        <fullName evidence="6">Transcriptional repressor of histidine utilization HutC</fullName>
    </submittedName>
</protein>
<dbReference type="SMART" id="SM00345">
    <property type="entry name" value="HTH_GNTR"/>
    <property type="match status" value="1"/>
</dbReference>
<keyword evidence="9" id="KW-1185">Reference proteome</keyword>
<dbReference type="PRINTS" id="PR00035">
    <property type="entry name" value="HTHGNTR"/>
</dbReference>
<organism evidence="6 8">
    <name type="scientific">Saliniramus fredricksonii</name>
    <dbReference type="NCBI Taxonomy" id="1653334"/>
    <lineage>
        <taxon>Bacteria</taxon>
        <taxon>Pseudomonadati</taxon>
        <taxon>Pseudomonadota</taxon>
        <taxon>Alphaproteobacteria</taxon>
        <taxon>Hyphomicrobiales</taxon>
        <taxon>Salinarimonadaceae</taxon>
        <taxon>Saliniramus</taxon>
    </lineage>
</organism>